<evidence type="ECO:0000313" key="2">
    <source>
        <dbReference type="Proteomes" id="UP000515369"/>
    </source>
</evidence>
<protein>
    <submittedName>
        <fullName evidence="1">DUF2290 domain-containing protein</fullName>
    </submittedName>
</protein>
<keyword evidence="2" id="KW-1185">Reference proteome</keyword>
<accession>A0A7G5H2Z5</accession>
<organism evidence="1 2">
    <name type="scientific">Spirosoma foliorum</name>
    <dbReference type="NCBI Taxonomy" id="2710596"/>
    <lineage>
        <taxon>Bacteria</taxon>
        <taxon>Pseudomonadati</taxon>
        <taxon>Bacteroidota</taxon>
        <taxon>Cytophagia</taxon>
        <taxon>Cytophagales</taxon>
        <taxon>Cytophagaceae</taxon>
        <taxon>Spirosoma</taxon>
    </lineage>
</organism>
<reference evidence="1 2" key="1">
    <citation type="submission" date="2020-07" db="EMBL/GenBank/DDBJ databases">
        <title>Spirosoma foliorum sp. nov., isolated from the leaves on the Nejang mountain Korea, Republic of.</title>
        <authorList>
            <person name="Ho H."/>
            <person name="Lee Y.-J."/>
            <person name="Nurcahyanto D.-A."/>
            <person name="Kim S.-G."/>
        </authorList>
    </citation>
    <scope>NUCLEOTIDE SEQUENCE [LARGE SCALE GENOMIC DNA]</scope>
    <source>
        <strain evidence="1 2">PL0136</strain>
    </source>
</reference>
<dbReference type="EMBL" id="CP059732">
    <property type="protein sequence ID" value="QMW05487.1"/>
    <property type="molecule type" value="Genomic_DNA"/>
</dbReference>
<evidence type="ECO:0000313" key="1">
    <source>
        <dbReference type="EMBL" id="QMW05487.1"/>
    </source>
</evidence>
<dbReference type="KEGG" id="sfol:H3H32_11650"/>
<gene>
    <name evidence="1" type="ORF">H3H32_11650</name>
</gene>
<dbReference type="RefSeq" id="WP_182462869.1">
    <property type="nucleotide sequence ID" value="NZ_CP059732.1"/>
</dbReference>
<name>A0A7G5H2Z5_9BACT</name>
<dbReference type="AlphaFoldDB" id="A0A7G5H2Z5"/>
<sequence length="264" mass="32079">MNDLDFVLDRLSKINNIFSDFILETNYIRNNNTISWPDYKPGSHKFLYAREYEYLLKLRQYSFLFSDKSFIQCYYNFGALDGKSMLKEVKLCYYPYPVLLKQSLNDYEDLFDNTEDDNLKQYYYDLYLCMSDEFGFNIHSQIDNAKINFEKKYGYNWEPDTLRGLLFDKIYKNTNYSHFRMDYDYAVTTHQKCELQFGAVKSIRFPIDRVLDPFLFFDLVFKSFLKDDYDNLIKYDYKKHFILGKRYSILIDNFKENNIFKTLK</sequence>
<dbReference type="Proteomes" id="UP000515369">
    <property type="component" value="Chromosome"/>
</dbReference>
<proteinExistence type="predicted"/>